<keyword evidence="2" id="KW-0732">Signal</keyword>
<dbReference type="EMBL" id="CP061035">
    <property type="protein sequence ID" value="QQV78151.1"/>
    <property type="molecule type" value="Genomic_DNA"/>
</dbReference>
<dbReference type="AlphaFoldDB" id="A0A974NWE5"/>
<dbReference type="Proteomes" id="UP000595894">
    <property type="component" value="Chromosome"/>
</dbReference>
<gene>
    <name evidence="3" type="ORF">H5J25_05380</name>
</gene>
<dbReference type="KEGG" id="sari:H5J25_05380"/>
<evidence type="ECO:0000313" key="3">
    <source>
        <dbReference type="EMBL" id="QQV78151.1"/>
    </source>
</evidence>
<evidence type="ECO:0000313" key="4">
    <source>
        <dbReference type="Proteomes" id="UP000595894"/>
    </source>
</evidence>
<feature type="signal peptide" evidence="2">
    <location>
        <begin position="1"/>
        <end position="20"/>
    </location>
</feature>
<accession>A0A974NWE5</accession>
<evidence type="ECO:0008006" key="5">
    <source>
        <dbReference type="Google" id="ProtNLM"/>
    </source>
</evidence>
<proteinExistence type="predicted"/>
<protein>
    <recommendedName>
        <fullName evidence="5">DUF2946 domain-containing protein</fullName>
    </recommendedName>
</protein>
<reference evidence="4" key="1">
    <citation type="submission" date="2020-09" db="EMBL/GenBank/DDBJ databases">
        <title>Sphingomonas sp., a new species isolated from pork steak.</title>
        <authorList>
            <person name="Heidler von Heilborn D."/>
        </authorList>
    </citation>
    <scope>NUCLEOTIDE SEQUENCE [LARGE SCALE GENOMIC DNA]</scope>
</reference>
<evidence type="ECO:0000256" key="2">
    <source>
        <dbReference type="SAM" id="SignalP"/>
    </source>
</evidence>
<organism evidence="3 4">
    <name type="scientific">Sphingomonas aliaeris</name>
    <dbReference type="NCBI Taxonomy" id="2759526"/>
    <lineage>
        <taxon>Bacteria</taxon>
        <taxon>Pseudomonadati</taxon>
        <taxon>Pseudomonadota</taxon>
        <taxon>Alphaproteobacteria</taxon>
        <taxon>Sphingomonadales</taxon>
        <taxon>Sphingomonadaceae</taxon>
        <taxon>Sphingomonas</taxon>
    </lineage>
</organism>
<feature type="region of interest" description="Disordered" evidence="1">
    <location>
        <begin position="90"/>
        <end position="110"/>
    </location>
</feature>
<keyword evidence="4" id="KW-1185">Reference proteome</keyword>
<evidence type="ECO:0000256" key="1">
    <source>
        <dbReference type="SAM" id="MobiDB-lite"/>
    </source>
</evidence>
<name>A0A974NWE5_9SPHN</name>
<dbReference type="RefSeq" id="WP_202095082.1">
    <property type="nucleotide sequence ID" value="NZ_CP061035.1"/>
</dbReference>
<feature type="chain" id="PRO_5036895546" description="DUF2946 domain-containing protein" evidence="2">
    <location>
        <begin position="21"/>
        <end position="110"/>
    </location>
</feature>
<feature type="compositionally biased region" description="Pro residues" evidence="1">
    <location>
        <begin position="101"/>
        <end position="110"/>
    </location>
</feature>
<sequence>MLARLILALLLAAFALPAMAVVPCHDQQGAMRDMPAGMTMRHDAPASMPEHYRNAIAVHACVGCIPPVSIAHPVFAAPLRPEAMLRAPSLARFDAGRSTPPATPPPRRDA</sequence>